<protein>
    <recommendedName>
        <fullName evidence="1">Circularly permuted ATP-grasp type 2 domain-containing protein</fullName>
    </recommendedName>
</protein>
<dbReference type="PANTHER" id="PTHR34595">
    <property type="entry name" value="BLR5612 PROTEIN"/>
    <property type="match status" value="1"/>
</dbReference>
<evidence type="ECO:0000313" key="3">
    <source>
        <dbReference type="Proteomes" id="UP000009374"/>
    </source>
</evidence>
<evidence type="ECO:0000313" key="2">
    <source>
        <dbReference type="EMBL" id="EES53838.1"/>
    </source>
</evidence>
<sequence>MNTLLRNYDPGNFYDELVISPGLPRPSAKLFFELLDSLPSGELERLQKAAETALYRMGVTFTVYNDGRGLEKIMPFDIIPRVVGAREWSVVEEGLKQRITALNLFIDDVYGRQMILRDRVIPEELVLSSTAYRPECRGIRVPGGIWCHVTGSDLIRDRSGEFFVLEDNLRCPSGISYVLENRHVLKRTFADSFATSRICSVDDYPLRLLESLESLAPHTDSPTVVLLSPGVYNSAYFEHSFLAQQMGIELVEPADLHVVDGFLTMRTTRGPRRVDVVYRRIDDDFLDPTVFRADSLLGVPGIMEVYRAGGVALANAPGTGIADDKAIYAWVPKMIDYYLKEDPILKNVPTWICSDPREREHVLSNLSTMVVKTTNDSGGYGMMIGPCASRAEQEMFRERILANPRHYIGQETLSLSRAPVLIGDHLEGRHVDLRPYIIYGKEIYVTPGGLTRVALKKDSLVVNSSQGGGSKDTWVLKD</sequence>
<accession>C6HUA5</accession>
<dbReference type="EMBL" id="GG693853">
    <property type="protein sequence ID" value="EES53838.1"/>
    <property type="molecule type" value="Genomic_DNA"/>
</dbReference>
<dbReference type="InterPro" id="IPR051680">
    <property type="entry name" value="ATP-dep_Glu-Cys_Ligase-2"/>
</dbReference>
<organism evidence="2 3">
    <name type="scientific">Leptospirillum ferrodiazotrophum</name>
    <dbReference type="NCBI Taxonomy" id="412449"/>
    <lineage>
        <taxon>Bacteria</taxon>
        <taxon>Pseudomonadati</taxon>
        <taxon>Nitrospirota</taxon>
        <taxon>Nitrospiria</taxon>
        <taxon>Nitrospirales</taxon>
        <taxon>Nitrospiraceae</taxon>
        <taxon>Leptospirillum</taxon>
    </lineage>
</organism>
<dbReference type="Gene3D" id="3.40.50.11290">
    <property type="match status" value="1"/>
</dbReference>
<dbReference type="Pfam" id="PF14403">
    <property type="entry name" value="CP_ATPgrasp_2"/>
    <property type="match status" value="1"/>
</dbReference>
<reference evidence="2 3" key="1">
    <citation type="journal article" date="2009" name="Appl. Environ. Microbiol.">
        <title>Community genomic and proteomic analyses of chemoautotrophic iron-oxidizing "Leptospirillum rubarum" (Group II) and "Leptospirillum ferrodiazotrophum" (Group III) bacteria in acid mine drainage biofilms.</title>
        <authorList>
            <person name="Goltsman D.S."/>
            <person name="Denef V.J."/>
            <person name="Singer S.W."/>
            <person name="VerBerkmoes N.C."/>
            <person name="Lefsrud M."/>
            <person name="Mueller R.S."/>
            <person name="Dick G.J."/>
            <person name="Sun C.L."/>
            <person name="Wheeler K.E."/>
            <person name="Zemla A."/>
            <person name="Baker B.J."/>
            <person name="Hauser L."/>
            <person name="Land M."/>
            <person name="Shah M.B."/>
            <person name="Thelen M.P."/>
            <person name="Hettich R.L."/>
            <person name="Banfield J.F."/>
        </authorList>
    </citation>
    <scope>NUCLEOTIDE SEQUENCE [LARGE SCALE GENOMIC DNA]</scope>
</reference>
<dbReference type="Proteomes" id="UP000009374">
    <property type="component" value="Unassembled WGS sequence"/>
</dbReference>
<keyword evidence="3" id="KW-1185">Reference proteome</keyword>
<dbReference type="PIRSF" id="PIRSF005522">
    <property type="entry name" value="UCP005522"/>
    <property type="match status" value="1"/>
</dbReference>
<evidence type="ECO:0000259" key="1">
    <source>
        <dbReference type="Pfam" id="PF14403"/>
    </source>
</evidence>
<dbReference type="AlphaFoldDB" id="C6HUA5"/>
<proteinExistence type="predicted"/>
<dbReference type="Gene3D" id="3.30.1490.270">
    <property type="match status" value="1"/>
</dbReference>
<dbReference type="InterPro" id="IPR016450">
    <property type="entry name" value="UCP005522"/>
</dbReference>
<dbReference type="PANTHER" id="PTHR34595:SF7">
    <property type="entry name" value="SLL1039 PROTEIN"/>
    <property type="match status" value="1"/>
</dbReference>
<gene>
    <name evidence="2" type="ORF">UBAL3_48660052</name>
</gene>
<name>C6HUA5_9BACT</name>
<dbReference type="SUPFAM" id="SSF56059">
    <property type="entry name" value="Glutathione synthetase ATP-binding domain-like"/>
    <property type="match status" value="1"/>
</dbReference>
<feature type="domain" description="Circularly permuted ATP-grasp type 2" evidence="1">
    <location>
        <begin position="80"/>
        <end position="454"/>
    </location>
</feature>
<dbReference type="InterPro" id="IPR025841">
    <property type="entry name" value="CP_ATPgrasp_2"/>
</dbReference>